<name>A0A7W6J9F5_9HYPH</name>
<feature type="domain" description="GGDEF" evidence="4">
    <location>
        <begin position="416"/>
        <end position="546"/>
    </location>
</feature>
<dbReference type="AlphaFoldDB" id="A0A7W6J9F5"/>
<dbReference type="SMART" id="SM00267">
    <property type="entry name" value="GGDEF"/>
    <property type="match status" value="1"/>
</dbReference>
<dbReference type="SUPFAM" id="SSF55073">
    <property type="entry name" value="Nucleotide cyclase"/>
    <property type="match status" value="1"/>
</dbReference>
<dbReference type="EC" id="2.7.7.65" evidence="1"/>
<organism evidence="5 6">
    <name type="scientific">Gellertiella hungarica</name>
    <dbReference type="NCBI Taxonomy" id="1572859"/>
    <lineage>
        <taxon>Bacteria</taxon>
        <taxon>Pseudomonadati</taxon>
        <taxon>Pseudomonadota</taxon>
        <taxon>Alphaproteobacteria</taxon>
        <taxon>Hyphomicrobiales</taxon>
        <taxon>Rhizobiaceae</taxon>
        <taxon>Gellertiella</taxon>
    </lineage>
</organism>
<reference evidence="5 6" key="1">
    <citation type="submission" date="2020-08" db="EMBL/GenBank/DDBJ databases">
        <title>Genomic Encyclopedia of Type Strains, Phase IV (KMG-IV): sequencing the most valuable type-strain genomes for metagenomic binning, comparative biology and taxonomic classification.</title>
        <authorList>
            <person name="Goeker M."/>
        </authorList>
    </citation>
    <scope>NUCLEOTIDE SEQUENCE [LARGE SCALE GENOMIC DNA]</scope>
    <source>
        <strain evidence="5 6">DSM 29853</strain>
    </source>
</reference>
<dbReference type="Proteomes" id="UP000528286">
    <property type="component" value="Unassembled WGS sequence"/>
</dbReference>
<evidence type="ECO:0000313" key="6">
    <source>
        <dbReference type="Proteomes" id="UP000528286"/>
    </source>
</evidence>
<dbReference type="RefSeq" id="WP_183367608.1">
    <property type="nucleotide sequence ID" value="NZ_JACIEZ010000008.1"/>
</dbReference>
<comment type="caution">
    <text evidence="5">The sequence shown here is derived from an EMBL/GenBank/DDBJ whole genome shotgun (WGS) entry which is preliminary data.</text>
</comment>
<dbReference type="GO" id="GO:0052621">
    <property type="term" value="F:diguanylate cyclase activity"/>
    <property type="evidence" value="ECO:0007669"/>
    <property type="project" value="UniProtKB-EC"/>
</dbReference>
<dbReference type="NCBIfam" id="TIGR00254">
    <property type="entry name" value="GGDEF"/>
    <property type="match status" value="1"/>
</dbReference>
<dbReference type="PROSITE" id="PS50887">
    <property type="entry name" value="GGDEF"/>
    <property type="match status" value="1"/>
</dbReference>
<keyword evidence="3" id="KW-0812">Transmembrane</keyword>
<dbReference type="InterPro" id="IPR043128">
    <property type="entry name" value="Rev_trsase/Diguanyl_cyclase"/>
</dbReference>
<sequence>MACCTLLLSGAILFQFYNRYDRSRHNVADIEQFRVVLDAATALAAERGPANSAMGEADAGMKARIEALASAREKTDLGIAAIEALEAVSSKHMIPASLIDSMKRQLLRARRTVDAAINKPRAQRSFADIQSAIEAMIATSDMMDDGVRWMSESLVAEDPELSNPVISGQILSHLRDYTGRIASHIMAAVIAREPIPLQNQIESRLSRGRVMELWRLLSIARAAYPANPDIAEKQRIFEEAFFGPGLRLIDRTIAEGNGRANYRQTSGELSRDFVATIKPVEEVRKAFLQASIDDLRKKERHAWYMLVAVSWGAAVITLFLIGLAAAVQAYLFGPLLRASAMVIDLADGRIPEKSPRRPKGAELNRLFEALSVLTDRMVERAALMSRLQTEAETDGMTGLLNRAAFERLMRTAEALQGTCLILIDIDHFKSINDRFGHPAGDNVLRSIAALLKVLPAMGHVPARFGGEEFAILFRGDLSSATALCDGLRVEIAALAVEFDGVPLPGITASFGLTAHREDRFEDIVRRADAALYRAKGEGRNRVCIAH</sequence>
<dbReference type="EMBL" id="JACIEZ010000008">
    <property type="protein sequence ID" value="MBB4066318.1"/>
    <property type="molecule type" value="Genomic_DNA"/>
</dbReference>
<keyword evidence="6" id="KW-1185">Reference proteome</keyword>
<evidence type="ECO:0000256" key="1">
    <source>
        <dbReference type="ARBA" id="ARBA00012528"/>
    </source>
</evidence>
<gene>
    <name evidence="5" type="ORF">GGR23_003533</name>
</gene>
<protein>
    <recommendedName>
        <fullName evidence="1">diguanylate cyclase</fullName>
        <ecNumber evidence="1">2.7.7.65</ecNumber>
    </recommendedName>
</protein>
<proteinExistence type="predicted"/>
<evidence type="ECO:0000256" key="3">
    <source>
        <dbReference type="SAM" id="Phobius"/>
    </source>
</evidence>
<evidence type="ECO:0000256" key="2">
    <source>
        <dbReference type="ARBA" id="ARBA00034247"/>
    </source>
</evidence>
<dbReference type="Gene3D" id="3.30.70.270">
    <property type="match status" value="1"/>
</dbReference>
<keyword evidence="3" id="KW-0472">Membrane</keyword>
<dbReference type="InterPro" id="IPR029787">
    <property type="entry name" value="Nucleotide_cyclase"/>
</dbReference>
<dbReference type="InterPro" id="IPR000160">
    <property type="entry name" value="GGDEF_dom"/>
</dbReference>
<evidence type="ECO:0000259" key="4">
    <source>
        <dbReference type="PROSITE" id="PS50887"/>
    </source>
</evidence>
<dbReference type="CDD" id="cd01949">
    <property type="entry name" value="GGDEF"/>
    <property type="match status" value="1"/>
</dbReference>
<dbReference type="PANTHER" id="PTHR45138">
    <property type="entry name" value="REGULATORY COMPONENTS OF SENSORY TRANSDUCTION SYSTEM"/>
    <property type="match status" value="1"/>
</dbReference>
<feature type="transmembrane region" description="Helical" evidence="3">
    <location>
        <begin position="302"/>
        <end position="331"/>
    </location>
</feature>
<dbReference type="InterPro" id="IPR050469">
    <property type="entry name" value="Diguanylate_Cyclase"/>
</dbReference>
<dbReference type="PANTHER" id="PTHR45138:SF9">
    <property type="entry name" value="DIGUANYLATE CYCLASE DGCM-RELATED"/>
    <property type="match status" value="1"/>
</dbReference>
<keyword evidence="3" id="KW-1133">Transmembrane helix</keyword>
<evidence type="ECO:0000313" key="5">
    <source>
        <dbReference type="EMBL" id="MBB4066318.1"/>
    </source>
</evidence>
<accession>A0A7W6J9F5</accession>
<dbReference type="Pfam" id="PF00990">
    <property type="entry name" value="GGDEF"/>
    <property type="match status" value="1"/>
</dbReference>
<comment type="catalytic activity">
    <reaction evidence="2">
        <text>2 GTP = 3',3'-c-di-GMP + 2 diphosphate</text>
        <dbReference type="Rhea" id="RHEA:24898"/>
        <dbReference type="ChEBI" id="CHEBI:33019"/>
        <dbReference type="ChEBI" id="CHEBI:37565"/>
        <dbReference type="ChEBI" id="CHEBI:58805"/>
        <dbReference type="EC" id="2.7.7.65"/>
    </reaction>
</comment>